<sequence>MLAPFQQVAGAPQPQRDLVAFGVLLQYPQIELHQVPADDGVGIVTLQPCVQPFQQLRAAGAVFQIEIQRLIAAVGRPQHVDLPLAAAFQRDGVKLAVGGGFDIQRHQF</sequence>
<dbReference type="AlphaFoldDB" id="A0A0J7JX95"/>
<protein>
    <submittedName>
        <fullName evidence="1">Uncharacterized protein</fullName>
    </submittedName>
</protein>
<evidence type="ECO:0000313" key="2">
    <source>
        <dbReference type="Proteomes" id="UP000036403"/>
    </source>
</evidence>
<proteinExistence type="predicted"/>
<accession>A0A0J7JX95</accession>
<dbReference type="EMBL" id="LBMM01024637">
    <property type="protein sequence ID" value="KMQ82536.1"/>
    <property type="molecule type" value="Genomic_DNA"/>
</dbReference>
<keyword evidence="2" id="KW-1185">Reference proteome</keyword>
<comment type="caution">
    <text evidence="1">The sequence shown here is derived from an EMBL/GenBank/DDBJ whole genome shotgun (WGS) entry which is preliminary data.</text>
</comment>
<dbReference type="Proteomes" id="UP000036403">
    <property type="component" value="Unassembled WGS sequence"/>
</dbReference>
<reference evidence="1 2" key="1">
    <citation type="submission" date="2015-04" db="EMBL/GenBank/DDBJ databases">
        <title>Lasius niger genome sequencing.</title>
        <authorList>
            <person name="Konorov E.A."/>
            <person name="Nikitin M.A."/>
            <person name="Kirill M.V."/>
            <person name="Chang P."/>
        </authorList>
    </citation>
    <scope>NUCLEOTIDE SEQUENCE [LARGE SCALE GENOMIC DNA]</scope>
    <source>
        <tissue evidence="1">Whole</tissue>
    </source>
</reference>
<name>A0A0J7JX95_LASNI</name>
<gene>
    <name evidence="1" type="ORF">RF55_22604</name>
</gene>
<dbReference type="PaxDb" id="67767-A0A0J7JX95"/>
<evidence type="ECO:0000313" key="1">
    <source>
        <dbReference type="EMBL" id="KMQ82536.1"/>
    </source>
</evidence>
<organism evidence="1 2">
    <name type="scientific">Lasius niger</name>
    <name type="common">Black garden ant</name>
    <dbReference type="NCBI Taxonomy" id="67767"/>
    <lineage>
        <taxon>Eukaryota</taxon>
        <taxon>Metazoa</taxon>
        <taxon>Ecdysozoa</taxon>
        <taxon>Arthropoda</taxon>
        <taxon>Hexapoda</taxon>
        <taxon>Insecta</taxon>
        <taxon>Pterygota</taxon>
        <taxon>Neoptera</taxon>
        <taxon>Endopterygota</taxon>
        <taxon>Hymenoptera</taxon>
        <taxon>Apocrita</taxon>
        <taxon>Aculeata</taxon>
        <taxon>Formicoidea</taxon>
        <taxon>Formicidae</taxon>
        <taxon>Formicinae</taxon>
        <taxon>Lasius</taxon>
        <taxon>Lasius</taxon>
    </lineage>
</organism>